<dbReference type="EMBL" id="CAXAMN010011447">
    <property type="protein sequence ID" value="CAK9035357.1"/>
    <property type="molecule type" value="Genomic_DNA"/>
</dbReference>
<keyword evidence="2" id="KW-1133">Transmembrane helix</keyword>
<dbReference type="PANTHER" id="PTHR33050:SF7">
    <property type="entry name" value="RIBONUCLEASE H"/>
    <property type="match status" value="1"/>
</dbReference>
<dbReference type="SUPFAM" id="SSF53335">
    <property type="entry name" value="S-adenosyl-L-methionine-dependent methyltransferases"/>
    <property type="match status" value="1"/>
</dbReference>
<keyword evidence="2" id="KW-0812">Transmembrane</keyword>
<evidence type="ECO:0000256" key="1">
    <source>
        <dbReference type="SAM" id="MobiDB-lite"/>
    </source>
</evidence>
<dbReference type="InterPro" id="IPR029063">
    <property type="entry name" value="SAM-dependent_MTases_sf"/>
</dbReference>
<keyword evidence="4" id="KW-1185">Reference proteome</keyword>
<dbReference type="SUPFAM" id="SSF56672">
    <property type="entry name" value="DNA/RNA polymerases"/>
    <property type="match status" value="1"/>
</dbReference>
<dbReference type="PANTHER" id="PTHR33050">
    <property type="entry name" value="REVERSE TRANSCRIPTASE DOMAIN-CONTAINING PROTEIN"/>
    <property type="match status" value="1"/>
</dbReference>
<evidence type="ECO:0000256" key="2">
    <source>
        <dbReference type="SAM" id="Phobius"/>
    </source>
</evidence>
<dbReference type="InterPro" id="IPR043502">
    <property type="entry name" value="DNA/RNA_pol_sf"/>
</dbReference>
<proteinExistence type="predicted"/>
<sequence length="1290" mass="143860">MTMAELAAMAGAGSEIADYLEARGIKAVATLALLATTEQAAEHSLVRPLLEGFKKGSIDIQLTEEEKPIAQAVLLHMWAEARIWWTARQATGLAVPAAPAVLPALSAPSSAAMSDKIPKTLPPQVWNQQVTHYNSITIGGRPRKFPEQELLGAESILARIHHEHVVSRQYSPASGEINPLAKSPKKANYLTVEDNLVVQEDEKARARPAKLEQLKAYWEAVDADCVAVSKVRTPFVRHRGDALKDDYTELAELINDEAAADSLFILVTSGAPCPDFSQVQNRKEGRLGEEGSKFSSFCKILQGLEAALGRHTFFLLAENVVMADDSDTKYFSEALQSQPVLIDAADAGLISRPRLWWTRVDWSKAKMHPFTGQPLQWTQHNQHRRLRLGLPATDTTHWDMDGHALHTDVLQHRRRVPCLTTPAPDEHGRAPPKHSHGRVDHDTRQRWLQHNRQYAPWQYAEHAMALRNDQLVPMPALLKEQLHSYPAHYTRVSKVTNKARHRTLANSWHVLVGAFIMALVLQVQPVHAHPAAGMLTGSSAIHQVLSLGCPAMAVVGPGQWPSPGTAFHPATTMMEHWTTALHTPHPAQTAGKLEPGLEATLCRHHAHWQDLQLLRQEVVGEVRCMVDAWQPTTQHWFRQLPPEIQGVYSANGTKLVTQVPLLIHLLRICGFEGVDELEEDLTCGFPMVGQLHSGSGWLPRRDGRYSHPISMSQFHELNRAYVKEKLRQPKHSPHWKTMLDELLRDKAKGRVQGPFSAPASWGIQTVGVDGHPCTPTPTSEVYPALCFAVEQADKIRRCEDFRRSSHNSTISVDDCPHHHDLDLYVRLLQRLKRYDSGTPLIWGQDLDAAYRQLPVRPDAYCYTLLVVDTGVTLWRHTAAPFGAAAAVWAFNRFADALVALSRRLLMLPLGHFVDDFTGVDLPDVALAGCQAFKDLSSALGLDMKPSKEQLPAASQRVLGVVLSIADTHIEVAACPDRRCKVECALQSALDKNPLTPHDAQQLAGKMAFLTTTLFGAVGRAALLPLYARGHGLGEKVNDKLTHGLRQAMITLLFILRDARPREIPFVDSDSQRAVLYTDAFFVLGSSCFKVGADHIPRNWSPQRTRASSNGWGFVLHTPAGCWFGFGTIPNWFVSQFTTRKAYIYMLEVLAVLIAVTFMRWRLPRFLTVYIDNQSGRCALQKGYGKDPKVNLIVSAFWAMMAYHRIHPHFQYVRSDQNISDAISRQEDTSAVAMGWDRVQVDVEPFLKKLHNALISTCADLTNLVQELHSFSFSHTLTPRRLVDASSGWLQ</sequence>
<accession>A0ABP0L999</accession>
<reference evidence="3 4" key="1">
    <citation type="submission" date="2024-02" db="EMBL/GenBank/DDBJ databases">
        <authorList>
            <person name="Chen Y."/>
            <person name="Shah S."/>
            <person name="Dougan E. K."/>
            <person name="Thang M."/>
            <person name="Chan C."/>
        </authorList>
    </citation>
    <scope>NUCLEOTIDE SEQUENCE [LARGE SCALE GENOMIC DNA]</scope>
</reference>
<feature type="region of interest" description="Disordered" evidence="1">
    <location>
        <begin position="421"/>
        <end position="440"/>
    </location>
</feature>
<evidence type="ECO:0000313" key="3">
    <source>
        <dbReference type="EMBL" id="CAK9035357.1"/>
    </source>
</evidence>
<keyword evidence="2" id="KW-0472">Membrane</keyword>
<protein>
    <submittedName>
        <fullName evidence="3">Uncharacterized protein</fullName>
    </submittedName>
</protein>
<dbReference type="Gene3D" id="3.40.50.150">
    <property type="entry name" value="Vaccinia Virus protein VP39"/>
    <property type="match status" value="1"/>
</dbReference>
<dbReference type="InterPro" id="IPR052055">
    <property type="entry name" value="Hepadnavirus_pol/RT"/>
</dbReference>
<gene>
    <name evidence="3" type="ORF">CCMP2556_LOCUS19881</name>
</gene>
<name>A0ABP0L999_9DINO</name>
<evidence type="ECO:0000313" key="4">
    <source>
        <dbReference type="Proteomes" id="UP001642484"/>
    </source>
</evidence>
<comment type="caution">
    <text evidence="3">The sequence shown here is derived from an EMBL/GenBank/DDBJ whole genome shotgun (WGS) entry which is preliminary data.</text>
</comment>
<organism evidence="3 4">
    <name type="scientific">Durusdinium trenchii</name>
    <dbReference type="NCBI Taxonomy" id="1381693"/>
    <lineage>
        <taxon>Eukaryota</taxon>
        <taxon>Sar</taxon>
        <taxon>Alveolata</taxon>
        <taxon>Dinophyceae</taxon>
        <taxon>Suessiales</taxon>
        <taxon>Symbiodiniaceae</taxon>
        <taxon>Durusdinium</taxon>
    </lineage>
</organism>
<dbReference type="Proteomes" id="UP001642484">
    <property type="component" value="Unassembled WGS sequence"/>
</dbReference>
<feature type="transmembrane region" description="Helical" evidence="2">
    <location>
        <begin position="1141"/>
        <end position="1160"/>
    </location>
</feature>